<name>A0ABX8R9V2_9ACTN</name>
<evidence type="ECO:0000313" key="3">
    <source>
        <dbReference type="Proteomes" id="UP001049518"/>
    </source>
</evidence>
<accession>A0ABX8R9V2</accession>
<protein>
    <submittedName>
        <fullName evidence="2">Beta-lactamase family protein</fullName>
    </submittedName>
</protein>
<keyword evidence="3" id="KW-1185">Reference proteome</keyword>
<dbReference type="InterPro" id="IPR050491">
    <property type="entry name" value="AmpC-like"/>
</dbReference>
<reference evidence="2" key="1">
    <citation type="submission" date="2020-07" db="EMBL/GenBank/DDBJ databases">
        <authorList>
            <person name="Tarantini F.S."/>
            <person name="Hong K.W."/>
            <person name="Chan K.G."/>
        </authorList>
    </citation>
    <scope>NUCLEOTIDE SEQUENCE</scope>
    <source>
        <strain evidence="2">32-07</strain>
    </source>
</reference>
<proteinExistence type="predicted"/>
<dbReference type="EMBL" id="CP059572">
    <property type="protein sequence ID" value="QXJ26547.1"/>
    <property type="molecule type" value="Genomic_DNA"/>
</dbReference>
<dbReference type="InterPro" id="IPR001466">
    <property type="entry name" value="Beta-lactam-related"/>
</dbReference>
<dbReference type="Gene3D" id="3.40.710.10">
    <property type="entry name" value="DD-peptidase/beta-lactamase superfamily"/>
    <property type="match status" value="1"/>
</dbReference>
<dbReference type="Proteomes" id="UP001049518">
    <property type="component" value="Chromosome"/>
</dbReference>
<dbReference type="InterPro" id="IPR012338">
    <property type="entry name" value="Beta-lactam/transpept-like"/>
</dbReference>
<evidence type="ECO:0000259" key="1">
    <source>
        <dbReference type="Pfam" id="PF00144"/>
    </source>
</evidence>
<organism evidence="2 3">
    <name type="scientific">Actinomadura graeca</name>
    <dbReference type="NCBI Taxonomy" id="2750812"/>
    <lineage>
        <taxon>Bacteria</taxon>
        <taxon>Bacillati</taxon>
        <taxon>Actinomycetota</taxon>
        <taxon>Actinomycetes</taxon>
        <taxon>Streptosporangiales</taxon>
        <taxon>Thermomonosporaceae</taxon>
        <taxon>Actinomadura</taxon>
    </lineage>
</organism>
<dbReference type="PANTHER" id="PTHR46825">
    <property type="entry name" value="D-ALANYL-D-ALANINE-CARBOXYPEPTIDASE/ENDOPEPTIDASE AMPH"/>
    <property type="match status" value="1"/>
</dbReference>
<dbReference type="SUPFAM" id="SSF56601">
    <property type="entry name" value="beta-lactamase/transpeptidase-like"/>
    <property type="match status" value="1"/>
</dbReference>
<feature type="domain" description="Beta-lactamase-related" evidence="1">
    <location>
        <begin position="4"/>
        <end position="339"/>
    </location>
</feature>
<gene>
    <name evidence="2" type="ORF">AGRA3207_003181</name>
</gene>
<sequence>MRATGATGVLAEVQADRDVHAARAGVADLRTRRPVPWDSYYRIGSDTKTYTATVALQLVGEGRLRLTDTVERWLPGLVTGKGNDGRRVTVMNLLRQTSGLADYIAVQLGDGRDLTPEKYRENRFRPSTPREQVAVAMTRPPEWVPDAADPAGETHWGYSNTNYVLAGLIIEKVTGHPWEQEVHDRIVEPLGLRHTITPGTSAYVPQPSATAYMRFPGRKELTDVSIAPGGGADGAIITTARDHGTFLRALMGGRLLKPAQLAQMKQTVKADDFVQAPGVRYGLGLAWRPAGGCGGVWFHGGSSFGVISESGVSPDGRRAAAVAVSTYRPGGDGQEAQDRASLRLVDGAVCAGTA</sequence>
<dbReference type="Pfam" id="PF00144">
    <property type="entry name" value="Beta-lactamase"/>
    <property type="match status" value="1"/>
</dbReference>
<evidence type="ECO:0000313" key="2">
    <source>
        <dbReference type="EMBL" id="QXJ26547.1"/>
    </source>
</evidence>
<dbReference type="PANTHER" id="PTHR46825:SF7">
    <property type="entry name" value="D-ALANYL-D-ALANINE CARBOXYPEPTIDASE"/>
    <property type="match status" value="1"/>
</dbReference>